<evidence type="ECO:0000313" key="3">
    <source>
        <dbReference type="Proteomes" id="UP000827721"/>
    </source>
</evidence>
<evidence type="ECO:0000256" key="1">
    <source>
        <dbReference type="SAM" id="Phobius"/>
    </source>
</evidence>
<keyword evidence="1" id="KW-1133">Transmembrane helix</keyword>
<sequence length="270" mass="30848">MPTTLSWQPLHLKTPVHPPLLRRQPPAVQAFRRSDFDRFARRVTSGEALRDAWRSANDGFEQLVFDARKTAERVDRQYSVSRRLSSAARAAADRAREIDREFEIGVRWRTFSMDFSRNWPRYRKQLTDFLNTPLGRSFATIFFLWFALSGWLFRILILATWVLPIAGPLLIGTVANNLIIKPCLFPSDNESHKGFSNIMAVSFAVLKAFQIGDCPACKRQFVGYKNQIIRCASCGNIVWQPKGDFFSRGGRGTGPSKSDPDIIDVEFEEK</sequence>
<feature type="transmembrane region" description="Helical" evidence="1">
    <location>
        <begin position="151"/>
        <end position="171"/>
    </location>
</feature>
<protein>
    <submittedName>
        <fullName evidence="2">Uncharacterized protein</fullName>
    </submittedName>
</protein>
<proteinExistence type="predicted"/>
<organism evidence="2 3">
    <name type="scientific">Xanthoceras sorbifolium</name>
    <dbReference type="NCBI Taxonomy" id="99658"/>
    <lineage>
        <taxon>Eukaryota</taxon>
        <taxon>Viridiplantae</taxon>
        <taxon>Streptophyta</taxon>
        <taxon>Embryophyta</taxon>
        <taxon>Tracheophyta</taxon>
        <taxon>Spermatophyta</taxon>
        <taxon>Magnoliopsida</taxon>
        <taxon>eudicotyledons</taxon>
        <taxon>Gunneridae</taxon>
        <taxon>Pentapetalae</taxon>
        <taxon>rosids</taxon>
        <taxon>malvids</taxon>
        <taxon>Sapindales</taxon>
        <taxon>Sapindaceae</taxon>
        <taxon>Xanthoceroideae</taxon>
        <taxon>Xanthoceras</taxon>
    </lineage>
</organism>
<dbReference type="PANTHER" id="PTHR36356">
    <property type="entry name" value="EXPRESSED PROTEIN"/>
    <property type="match status" value="1"/>
</dbReference>
<gene>
    <name evidence="2" type="ORF">JRO89_XS04G0045700</name>
</gene>
<keyword evidence="3" id="KW-1185">Reference proteome</keyword>
<accession>A0ABQ8I450</accession>
<name>A0ABQ8I450_9ROSI</name>
<dbReference type="Proteomes" id="UP000827721">
    <property type="component" value="Unassembled WGS sequence"/>
</dbReference>
<evidence type="ECO:0000313" key="2">
    <source>
        <dbReference type="EMBL" id="KAH7571411.1"/>
    </source>
</evidence>
<reference evidence="2 3" key="1">
    <citation type="submission" date="2021-02" db="EMBL/GenBank/DDBJ databases">
        <title>Plant Genome Project.</title>
        <authorList>
            <person name="Zhang R.-G."/>
        </authorList>
    </citation>
    <scope>NUCLEOTIDE SEQUENCE [LARGE SCALE GENOMIC DNA]</scope>
    <source>
        <tissue evidence="2">Leaves</tissue>
    </source>
</reference>
<dbReference type="PANTHER" id="PTHR36356:SF1">
    <property type="entry name" value="EXPRESSED PROTEIN"/>
    <property type="match status" value="1"/>
</dbReference>
<keyword evidence="1" id="KW-0812">Transmembrane</keyword>
<keyword evidence="1" id="KW-0472">Membrane</keyword>
<comment type="caution">
    <text evidence="2">The sequence shown here is derived from an EMBL/GenBank/DDBJ whole genome shotgun (WGS) entry which is preliminary data.</text>
</comment>
<dbReference type="EMBL" id="JAFEMO010000004">
    <property type="protein sequence ID" value="KAH7571411.1"/>
    <property type="molecule type" value="Genomic_DNA"/>
</dbReference>